<dbReference type="Proteomes" id="UP000507470">
    <property type="component" value="Unassembled WGS sequence"/>
</dbReference>
<dbReference type="AlphaFoldDB" id="A0A6J8BSR0"/>
<evidence type="ECO:0000259" key="1">
    <source>
        <dbReference type="Pfam" id="PF22123"/>
    </source>
</evidence>
<dbReference type="InterPro" id="IPR054362">
    <property type="entry name" value="Exu_RNase_H-like"/>
</dbReference>
<name>A0A6J8BSR0_MYTCO</name>
<feature type="domain" description="Exuperantia RNAse H-like" evidence="1">
    <location>
        <begin position="145"/>
        <end position="283"/>
    </location>
</feature>
<dbReference type="Gene3D" id="3.30.420.10">
    <property type="entry name" value="Ribonuclease H-like superfamily/Ribonuclease H"/>
    <property type="match status" value="1"/>
</dbReference>
<evidence type="ECO:0000313" key="3">
    <source>
        <dbReference type="Proteomes" id="UP000507470"/>
    </source>
</evidence>
<dbReference type="Pfam" id="PF22123">
    <property type="entry name" value="Exu_RNase_H_like"/>
    <property type="match status" value="1"/>
</dbReference>
<dbReference type="OrthoDB" id="6091341at2759"/>
<dbReference type="SUPFAM" id="SSF53098">
    <property type="entry name" value="Ribonuclease H-like"/>
    <property type="match status" value="1"/>
</dbReference>
<proteinExistence type="predicted"/>
<dbReference type="InterPro" id="IPR036397">
    <property type="entry name" value="RNaseH_sf"/>
</dbReference>
<reference evidence="2 3" key="1">
    <citation type="submission" date="2020-06" db="EMBL/GenBank/DDBJ databases">
        <authorList>
            <person name="Li R."/>
            <person name="Bekaert M."/>
        </authorList>
    </citation>
    <scope>NUCLEOTIDE SEQUENCE [LARGE SCALE GENOMIC DNA]</scope>
    <source>
        <strain evidence="3">wild</strain>
    </source>
</reference>
<protein>
    <recommendedName>
        <fullName evidence="1">Exuperantia RNAse H-like domain-containing protein</fullName>
    </recommendedName>
</protein>
<sequence>MAANASMTEEVFPVVSTVHTHFEVGDILTTFTIGGFGCLSDTNPPEDIRKRLESTRLLLDDISVGSGTSRTSRHDDTNEFEQVIIHADNDAATSARLEVEFENIKKKDDQNHVKNGISTSLYNILKSPADIHCTIYSHKSCLSKTTGLGRNSDIIQIAAKSNSNSFNRYVIPRMDFRSRPVKLLIYSHGTNKMYVRGEIVEPVTLHKALLDFIHFLKEQNQSIILGHNICNFGILVIVNKLKEYNLFSTFCETVKGFIDTMKVARKYIPKNDVENFKQQTLVKQFVGENYCAHNAIEDVDSLKTLFDSKFTSLVKSDDVFSILYHNCMDSYSELLSNKIVARPVCMQLAKDGILLKHLKLAPVRDVNALKFVLQDHKIPPKSVKCIQDYFQTEE</sequence>
<dbReference type="EMBL" id="CACVKT020003884">
    <property type="protein sequence ID" value="CAC5386546.1"/>
    <property type="molecule type" value="Genomic_DNA"/>
</dbReference>
<organism evidence="2 3">
    <name type="scientific">Mytilus coruscus</name>
    <name type="common">Sea mussel</name>
    <dbReference type="NCBI Taxonomy" id="42192"/>
    <lineage>
        <taxon>Eukaryota</taxon>
        <taxon>Metazoa</taxon>
        <taxon>Spiralia</taxon>
        <taxon>Lophotrochozoa</taxon>
        <taxon>Mollusca</taxon>
        <taxon>Bivalvia</taxon>
        <taxon>Autobranchia</taxon>
        <taxon>Pteriomorphia</taxon>
        <taxon>Mytilida</taxon>
        <taxon>Mytiloidea</taxon>
        <taxon>Mytilidae</taxon>
        <taxon>Mytilinae</taxon>
        <taxon>Mytilus</taxon>
    </lineage>
</organism>
<gene>
    <name evidence="2" type="ORF">MCOR_21968</name>
</gene>
<evidence type="ECO:0000313" key="2">
    <source>
        <dbReference type="EMBL" id="CAC5386546.1"/>
    </source>
</evidence>
<accession>A0A6J8BSR0</accession>
<dbReference type="GO" id="GO:0003676">
    <property type="term" value="F:nucleic acid binding"/>
    <property type="evidence" value="ECO:0007669"/>
    <property type="project" value="InterPro"/>
</dbReference>
<dbReference type="InterPro" id="IPR012337">
    <property type="entry name" value="RNaseH-like_sf"/>
</dbReference>
<keyword evidence="3" id="KW-1185">Reference proteome</keyword>